<gene>
    <name evidence="1" type="ORF">GCM10007053_10700</name>
</gene>
<dbReference type="Pfam" id="PF06073">
    <property type="entry name" value="DUF934"/>
    <property type="match status" value="1"/>
</dbReference>
<evidence type="ECO:0000313" key="1">
    <source>
        <dbReference type="EMBL" id="GHD29702.1"/>
    </source>
</evidence>
<dbReference type="RefSeq" id="WP_189475811.1">
    <property type="nucleotide sequence ID" value="NZ_BMYM01000001.1"/>
</dbReference>
<sequence>MPSLLRNGQIEQDSWLPPTEALAPGHLATVSQYVEASEKPTAVQIEPGEGIADVLENLDSLELVAVNFPAFMDGRGFSYARELRERGYTGELRAVGAFIRDQLHYLSRCGFNAFQMDGESALEAAKASLNDFSEHYQAAIDKPQPLFKRRAG</sequence>
<protein>
    <recommendedName>
        <fullName evidence="3">DUF934 domain-containing protein</fullName>
    </recommendedName>
</protein>
<evidence type="ECO:0008006" key="3">
    <source>
        <dbReference type="Google" id="ProtNLM"/>
    </source>
</evidence>
<reference evidence="1" key="1">
    <citation type="journal article" date="2014" name="Int. J. Syst. Evol. Microbiol.">
        <title>Complete genome sequence of Corynebacterium casei LMG S-19264T (=DSM 44701T), isolated from a smear-ripened cheese.</title>
        <authorList>
            <consortium name="US DOE Joint Genome Institute (JGI-PGF)"/>
            <person name="Walter F."/>
            <person name="Albersmeier A."/>
            <person name="Kalinowski J."/>
            <person name="Ruckert C."/>
        </authorList>
    </citation>
    <scope>NUCLEOTIDE SEQUENCE</scope>
    <source>
        <strain evidence="1">KCTC 23430</strain>
    </source>
</reference>
<name>A0A918XFG9_9GAMM</name>
<dbReference type="AlphaFoldDB" id="A0A918XFG9"/>
<dbReference type="EMBL" id="BMYM01000001">
    <property type="protein sequence ID" value="GHD29702.1"/>
    <property type="molecule type" value="Genomic_DNA"/>
</dbReference>
<dbReference type="Proteomes" id="UP000644693">
    <property type="component" value="Unassembled WGS sequence"/>
</dbReference>
<organism evidence="1 2">
    <name type="scientific">Parahalioglobus pacificus</name>
    <dbReference type="NCBI Taxonomy" id="930806"/>
    <lineage>
        <taxon>Bacteria</taxon>
        <taxon>Pseudomonadati</taxon>
        <taxon>Pseudomonadota</taxon>
        <taxon>Gammaproteobacteria</taxon>
        <taxon>Cellvibrionales</taxon>
        <taxon>Halieaceae</taxon>
        <taxon>Parahalioglobus</taxon>
    </lineage>
</organism>
<proteinExistence type="predicted"/>
<reference evidence="1" key="2">
    <citation type="submission" date="2020-09" db="EMBL/GenBank/DDBJ databases">
        <authorList>
            <person name="Sun Q."/>
            <person name="Kim S."/>
        </authorList>
    </citation>
    <scope>NUCLEOTIDE SEQUENCE</scope>
    <source>
        <strain evidence="1">KCTC 23430</strain>
    </source>
</reference>
<comment type="caution">
    <text evidence="1">The sequence shown here is derived from an EMBL/GenBank/DDBJ whole genome shotgun (WGS) entry which is preliminary data.</text>
</comment>
<accession>A0A918XFG9</accession>
<evidence type="ECO:0000313" key="2">
    <source>
        <dbReference type="Proteomes" id="UP000644693"/>
    </source>
</evidence>
<keyword evidence="2" id="KW-1185">Reference proteome</keyword>
<dbReference type="InterPro" id="IPR008318">
    <property type="entry name" value="UCP030820"/>
</dbReference>